<organism evidence="1 2">
    <name type="scientific">Kordia antarctica</name>
    <dbReference type="NCBI Taxonomy" id="1218801"/>
    <lineage>
        <taxon>Bacteria</taxon>
        <taxon>Pseudomonadati</taxon>
        <taxon>Bacteroidota</taxon>
        <taxon>Flavobacteriia</taxon>
        <taxon>Flavobacteriales</taxon>
        <taxon>Flavobacteriaceae</taxon>
        <taxon>Kordia</taxon>
    </lineage>
</organism>
<proteinExistence type="predicted"/>
<evidence type="ECO:0000313" key="1">
    <source>
        <dbReference type="EMBL" id="QHI37268.1"/>
    </source>
</evidence>
<dbReference type="OrthoDB" id="693120at2"/>
<keyword evidence="2" id="KW-1185">Reference proteome</keyword>
<dbReference type="AlphaFoldDB" id="A0A7L4ZKM7"/>
<evidence type="ECO:0008006" key="3">
    <source>
        <dbReference type="Google" id="ProtNLM"/>
    </source>
</evidence>
<sequence>MKKDQIYINHWLQLKPYTNETNIDLYYLNICNTIYAKIDIGEKIVLLSYISQDDLKMLTCFIVSYFEDVISKIGFWETFQQQYKSQNNKQLPFYAIANQDYNEGDINIQDISFLIWYYINTIQKEHSISPFNKFILDISLSAMEVFEEEYEYVPENDKLKTCYTLAKNVDFYDVREFIQKVIFSGFLFYPDINQRHDLELEELLLEKKDEEEYMKLSYIREFRETYTFNKKSSLLAMSASEWGYHFLKNTHQKTQGAETISKRVVGFFLYKNQDKNLIYLEHIASGKSFELTKKSFDDYNNLKEDEILYIGLVKWEGYWWFSGNYYKQEFNADLILDQKNSAVDRASVNFLNPTEYTQSFLEDQKKTFLKLNKGSLTITLPENKVDDFIQSFITHHNDTLKLSKEEIKESEERIKKEGFFHEEFSNQEEDQNFIDVNEKVVLFFNPSSGIEIFYGLETIFPNETHNSNLLEITKSDIISLLFSPEYSPELIHYFIKKFKNKVSILKESPLKEYIAELDFLLQFSKINHYEEQNRITFIGNS</sequence>
<protein>
    <recommendedName>
        <fullName evidence="3">DUF3843 family protein</fullName>
    </recommendedName>
</protein>
<dbReference type="RefSeq" id="WP_160129909.1">
    <property type="nucleotide sequence ID" value="NZ_CP019288.1"/>
</dbReference>
<dbReference type="Pfam" id="PF12954">
    <property type="entry name" value="DUF3843"/>
    <property type="match status" value="1"/>
</dbReference>
<accession>A0A7L4ZKM7</accession>
<name>A0A7L4ZKM7_9FLAO</name>
<dbReference type="InterPro" id="IPR024214">
    <property type="entry name" value="DUF3843"/>
</dbReference>
<gene>
    <name evidence="1" type="ORF">IMCC3317_26470</name>
</gene>
<dbReference type="Proteomes" id="UP000464657">
    <property type="component" value="Chromosome"/>
</dbReference>
<evidence type="ECO:0000313" key="2">
    <source>
        <dbReference type="Proteomes" id="UP000464657"/>
    </source>
</evidence>
<reference evidence="1 2" key="1">
    <citation type="journal article" date="2013" name="Int. J. Syst. Evol. Microbiol.">
        <title>Kordia antarctica sp. nov., isolated from Antarctic seawater.</title>
        <authorList>
            <person name="Baek K."/>
            <person name="Choi A."/>
            <person name="Kang I."/>
            <person name="Lee K."/>
            <person name="Cho J.C."/>
        </authorList>
    </citation>
    <scope>NUCLEOTIDE SEQUENCE [LARGE SCALE GENOMIC DNA]</scope>
    <source>
        <strain evidence="1 2">IMCC3317</strain>
    </source>
</reference>
<dbReference type="KEGG" id="kan:IMCC3317_26470"/>
<dbReference type="EMBL" id="CP019288">
    <property type="protein sequence ID" value="QHI37268.1"/>
    <property type="molecule type" value="Genomic_DNA"/>
</dbReference>